<keyword evidence="1" id="KW-0732">Signal</keyword>
<dbReference type="EMBL" id="JACBAZ010000003">
    <property type="protein sequence ID" value="NWK55966.1"/>
    <property type="molecule type" value="Genomic_DNA"/>
</dbReference>
<evidence type="ECO:0000313" key="2">
    <source>
        <dbReference type="EMBL" id="NWK55966.1"/>
    </source>
</evidence>
<feature type="signal peptide" evidence="1">
    <location>
        <begin position="1"/>
        <end position="28"/>
    </location>
</feature>
<evidence type="ECO:0000313" key="3">
    <source>
        <dbReference type="Proteomes" id="UP000557872"/>
    </source>
</evidence>
<keyword evidence="3" id="KW-1185">Reference proteome</keyword>
<organism evidence="2 3">
    <name type="scientific">Oceaniferula marina</name>
    <dbReference type="NCBI Taxonomy" id="2748318"/>
    <lineage>
        <taxon>Bacteria</taxon>
        <taxon>Pseudomonadati</taxon>
        <taxon>Verrucomicrobiota</taxon>
        <taxon>Verrucomicrobiia</taxon>
        <taxon>Verrucomicrobiales</taxon>
        <taxon>Verrucomicrobiaceae</taxon>
        <taxon>Oceaniferula</taxon>
    </lineage>
</organism>
<sequence length="232" mass="25861">MHRFHQSLKRAILTCSLTTCLIAPCSFAGNSFGIKELKIDETMQNRFMVDAIYYSPSCSRLINTVTNDHWRILKFRLTASSDDWYFLDFNNGQSDDPTFVISPVKNPKQSSSFTATTLHIPGNGHLYFERTMNSYLPVEKGKIVRTEDGFEEQQQPFYAINLKTKTLKPVQLYGDEACTKVIAKLGIGAKVTALVARPNSPHILVQTPFGLTGWIKDASTNSDLDGIAASGD</sequence>
<dbReference type="AlphaFoldDB" id="A0A851GEW8"/>
<dbReference type="Proteomes" id="UP000557872">
    <property type="component" value="Unassembled WGS sequence"/>
</dbReference>
<dbReference type="RefSeq" id="WP_178932512.1">
    <property type="nucleotide sequence ID" value="NZ_JACBAZ010000003.1"/>
</dbReference>
<name>A0A851GEW8_9BACT</name>
<reference evidence="2 3" key="1">
    <citation type="submission" date="2020-07" db="EMBL/GenBank/DDBJ databases">
        <title>Roseicoccus Jingziensis gen. nov., sp. nov., isolated from coastal seawater.</title>
        <authorList>
            <person name="Feng X."/>
        </authorList>
    </citation>
    <scope>NUCLEOTIDE SEQUENCE [LARGE SCALE GENOMIC DNA]</scope>
    <source>
        <strain evidence="2 3">N1E253</strain>
    </source>
</reference>
<gene>
    <name evidence="2" type="ORF">HW115_10105</name>
</gene>
<accession>A0A851GEW8</accession>
<proteinExistence type="predicted"/>
<comment type="caution">
    <text evidence="2">The sequence shown here is derived from an EMBL/GenBank/DDBJ whole genome shotgun (WGS) entry which is preliminary data.</text>
</comment>
<protein>
    <submittedName>
        <fullName evidence="2">Uncharacterized protein</fullName>
    </submittedName>
</protein>
<feature type="chain" id="PRO_5032434674" evidence="1">
    <location>
        <begin position="29"/>
        <end position="232"/>
    </location>
</feature>
<evidence type="ECO:0000256" key="1">
    <source>
        <dbReference type="SAM" id="SignalP"/>
    </source>
</evidence>